<name>A0A4Q7J960_9PSEU</name>
<organism evidence="1 2">
    <name type="scientific">Amycolatopsis suaedae</name>
    <dbReference type="NCBI Taxonomy" id="2510978"/>
    <lineage>
        <taxon>Bacteria</taxon>
        <taxon>Bacillati</taxon>
        <taxon>Actinomycetota</taxon>
        <taxon>Actinomycetes</taxon>
        <taxon>Pseudonocardiales</taxon>
        <taxon>Pseudonocardiaceae</taxon>
        <taxon>Amycolatopsis</taxon>
    </lineage>
</organism>
<dbReference type="EMBL" id="SFCC01000006">
    <property type="protein sequence ID" value="RZQ63538.1"/>
    <property type="molecule type" value="Genomic_DNA"/>
</dbReference>
<dbReference type="Pfam" id="PF15575">
    <property type="entry name" value="Imm49"/>
    <property type="match status" value="1"/>
</dbReference>
<dbReference type="AlphaFoldDB" id="A0A4Q7J960"/>
<keyword evidence="2" id="KW-1185">Reference proteome</keyword>
<evidence type="ECO:0008006" key="3">
    <source>
        <dbReference type="Google" id="ProtNLM"/>
    </source>
</evidence>
<sequence length="283" mass="30927">MTTVPRHEVNSDAAAKVVEALAAKNADDIDRIETDPGALKSIFRRGLKLTRYRTVLDPTAAEAVTWLELRIAAQAGTALLRAAAGEGEIDAVVARPVRFPATGPTSYANAGTWLTVTWLAVIDRNDTLLRQLAAIPLDALRASGAEHDAYLYPWVETVQNFLVNREVTAELFGTVMDGTDPDTVQRTAPEVMLRLIYPPIEMFYHLLRRDSGKFTDSLARAAEQHRRFWTGNRELAADPGGFVALAPLAVAVLARSAGMTVDVESGYLPANFLRGTHRQAMMT</sequence>
<dbReference type="OrthoDB" id="3476420at2"/>
<gene>
    <name evidence="1" type="ORF">EWH70_14025</name>
</gene>
<reference evidence="1 2" key="1">
    <citation type="submission" date="2019-02" db="EMBL/GenBank/DDBJ databases">
        <title>Draft genome sequence of Amycolatopsis sp. 8-3EHSu isolated from roots of Suaeda maritima.</title>
        <authorList>
            <person name="Duangmal K."/>
            <person name="Chantavorakit T."/>
        </authorList>
    </citation>
    <scope>NUCLEOTIDE SEQUENCE [LARGE SCALE GENOMIC DNA]</scope>
    <source>
        <strain evidence="1 2">8-3EHSu</strain>
    </source>
</reference>
<dbReference type="InterPro" id="IPR029074">
    <property type="entry name" value="Imm49"/>
</dbReference>
<proteinExistence type="predicted"/>
<accession>A0A4Q7J960</accession>
<protein>
    <recommendedName>
        <fullName evidence="3">Immunity 49 family protein</fullName>
    </recommendedName>
</protein>
<evidence type="ECO:0000313" key="1">
    <source>
        <dbReference type="EMBL" id="RZQ63538.1"/>
    </source>
</evidence>
<comment type="caution">
    <text evidence="1">The sequence shown here is derived from an EMBL/GenBank/DDBJ whole genome shotgun (WGS) entry which is preliminary data.</text>
</comment>
<dbReference type="Proteomes" id="UP000292003">
    <property type="component" value="Unassembled WGS sequence"/>
</dbReference>
<evidence type="ECO:0000313" key="2">
    <source>
        <dbReference type="Proteomes" id="UP000292003"/>
    </source>
</evidence>
<dbReference type="RefSeq" id="WP_130475791.1">
    <property type="nucleotide sequence ID" value="NZ_SFCC01000006.1"/>
</dbReference>